<evidence type="ECO:0000256" key="2">
    <source>
        <dbReference type="ARBA" id="ARBA00022833"/>
    </source>
</evidence>
<evidence type="ECO:0008006" key="9">
    <source>
        <dbReference type="Google" id="ProtNLM"/>
    </source>
</evidence>
<reference evidence="7 8" key="1">
    <citation type="journal article" date="2013" name="BMC Genomics">
        <title>Genomics-driven discovery of the pneumocandin biosynthetic gene cluster in the fungus Glarea lozoyensis.</title>
        <authorList>
            <person name="Chen L."/>
            <person name="Yue Q."/>
            <person name="Zhang X."/>
            <person name="Xiang M."/>
            <person name="Wang C."/>
            <person name="Li S."/>
            <person name="Che Y."/>
            <person name="Ortiz-Lopez F.J."/>
            <person name="Bills G.F."/>
            <person name="Liu X."/>
            <person name="An Z."/>
        </authorList>
    </citation>
    <scope>NUCLEOTIDE SEQUENCE [LARGE SCALE GENOMIC DNA]</scope>
    <source>
        <strain evidence="8">ATCC 20868 / MF5171</strain>
    </source>
</reference>
<dbReference type="GO" id="GO:0008270">
    <property type="term" value="F:zinc ion binding"/>
    <property type="evidence" value="ECO:0007669"/>
    <property type="project" value="InterPro"/>
</dbReference>
<dbReference type="OMA" id="RACHIRE"/>
<dbReference type="AlphaFoldDB" id="S3CQA6"/>
<evidence type="ECO:0000256" key="4">
    <source>
        <dbReference type="ARBA" id="ARBA00023125"/>
    </source>
</evidence>
<dbReference type="EMBL" id="KE145368">
    <property type="protein sequence ID" value="EPE28657.1"/>
    <property type="molecule type" value="Genomic_DNA"/>
</dbReference>
<keyword evidence="3" id="KW-0805">Transcription regulation</keyword>
<keyword evidence="2" id="KW-0862">Zinc</keyword>
<proteinExistence type="predicted"/>
<gene>
    <name evidence="7" type="ORF">GLAREA_09778</name>
</gene>
<dbReference type="PANTHER" id="PTHR36206">
    <property type="entry name" value="ASPERCRYPTIN BIOSYNTHESIS CLUSTER-SPECIFIC TRANSCRIPTION REGULATOR ATNN-RELATED"/>
    <property type="match status" value="1"/>
</dbReference>
<dbReference type="CDD" id="cd00067">
    <property type="entry name" value="GAL4"/>
    <property type="match status" value="1"/>
</dbReference>
<name>S3CQA6_GLAL2</name>
<protein>
    <recommendedName>
        <fullName evidence="9">Zn2/Cys6 DNA-binding protein</fullName>
    </recommendedName>
</protein>
<dbReference type="PANTHER" id="PTHR36206:SF12">
    <property type="entry name" value="ASPERCRYPTIN BIOSYNTHESIS CLUSTER-SPECIFIC TRANSCRIPTION REGULATOR ATNN-RELATED"/>
    <property type="match status" value="1"/>
</dbReference>
<dbReference type="eggNOG" id="ENOG502SM93">
    <property type="taxonomic scope" value="Eukaryota"/>
</dbReference>
<keyword evidence="4" id="KW-0238">DNA-binding</keyword>
<dbReference type="RefSeq" id="XP_008084565.1">
    <property type="nucleotide sequence ID" value="XM_008086374.1"/>
</dbReference>
<organism evidence="7 8">
    <name type="scientific">Glarea lozoyensis (strain ATCC 20868 / MF5171)</name>
    <dbReference type="NCBI Taxonomy" id="1116229"/>
    <lineage>
        <taxon>Eukaryota</taxon>
        <taxon>Fungi</taxon>
        <taxon>Dikarya</taxon>
        <taxon>Ascomycota</taxon>
        <taxon>Pezizomycotina</taxon>
        <taxon>Leotiomycetes</taxon>
        <taxon>Helotiales</taxon>
        <taxon>Helotiaceae</taxon>
        <taxon>Glarea</taxon>
    </lineage>
</organism>
<keyword evidence="8" id="KW-1185">Reference proteome</keyword>
<dbReference type="KEGG" id="glz:GLAREA_09778"/>
<keyword evidence="6" id="KW-0539">Nucleus</keyword>
<evidence type="ECO:0000256" key="5">
    <source>
        <dbReference type="ARBA" id="ARBA00023163"/>
    </source>
</evidence>
<dbReference type="GeneID" id="19468825"/>
<dbReference type="Proteomes" id="UP000016922">
    <property type="component" value="Unassembled WGS sequence"/>
</dbReference>
<accession>S3CQA6</accession>
<keyword evidence="1" id="KW-0479">Metal-binding</keyword>
<dbReference type="GO" id="GO:0003677">
    <property type="term" value="F:DNA binding"/>
    <property type="evidence" value="ECO:0007669"/>
    <property type="project" value="UniProtKB-KW"/>
</dbReference>
<evidence type="ECO:0000256" key="1">
    <source>
        <dbReference type="ARBA" id="ARBA00022723"/>
    </source>
</evidence>
<evidence type="ECO:0000313" key="8">
    <source>
        <dbReference type="Proteomes" id="UP000016922"/>
    </source>
</evidence>
<dbReference type="InterPro" id="IPR001138">
    <property type="entry name" value="Zn2Cys6_DnaBD"/>
</dbReference>
<dbReference type="STRING" id="1116229.S3CQA6"/>
<evidence type="ECO:0000256" key="6">
    <source>
        <dbReference type="ARBA" id="ARBA00023242"/>
    </source>
</evidence>
<dbReference type="GO" id="GO:0000981">
    <property type="term" value="F:DNA-binding transcription factor activity, RNA polymerase II-specific"/>
    <property type="evidence" value="ECO:0007669"/>
    <property type="project" value="InterPro"/>
</dbReference>
<evidence type="ECO:0000256" key="3">
    <source>
        <dbReference type="ARBA" id="ARBA00023015"/>
    </source>
</evidence>
<sequence length="527" mass="59267">MPRVAPGDRKRAKKPKTRTGCKTFRRVKCDEQKPSCLKCTSTGRVCDGYNNELCIKLSSPATFTRETTQTISPIRSPSLEVPGDSRERRALHFFCERTVRQLNPFRADDFWDLHILQATQHEPSIRHAIVALGSLHEKFEQSDGLILPQSDDFALQQYNLGITSLLEPFSRGGQQNMDVCLTASILFACFEPGFQTLQGRLGLAIAHIRSGARLLYEIEYNENQKKHNHKTLKCSSSPFVPMEILEDLFLRVYLQIVEMVGPITDLPIHKKTSLGRQGGTPPTAFSSLGEARNCLIYNWHERTTPREFKTGKTTEDLHRVVARQNESLALYDQYNSAFQSFLATKGSVLNDSQRKGVRVLEIHHLAAYVALNSKKTTLDVQTVWDQYVPIFDKIVTLAEEVTLLDSLDTAAPVFSIDMGIVAPLYSVAHKCRDPIVRRRAIAVLKAAPRQEGVWNSTLVARVCERVVDLEEAGLGMVTSCADVPDWARLSAVIPIFAAEGRKAVLTYSRGMSPNEFVRNTYEEEIVW</sequence>
<keyword evidence="5" id="KW-0804">Transcription</keyword>
<dbReference type="OrthoDB" id="2593732at2759"/>
<dbReference type="InterPro" id="IPR052360">
    <property type="entry name" value="Transcr_Regulatory_Proteins"/>
</dbReference>
<dbReference type="HOGENOM" id="CLU_011409_6_0_1"/>
<evidence type="ECO:0000313" key="7">
    <source>
        <dbReference type="EMBL" id="EPE28657.1"/>
    </source>
</evidence>